<dbReference type="AlphaFoldDB" id="A0A521G0V2"/>
<sequence length="872" mass="95559">MKILLNLLLACLLRLRYRIRVEGLRELKKNSRDDHRPILFLPNHQALIDPVIVMSLLWSRFTPRPLADETQTNHPLFRWLMAQMRAIRIPDLNTGGAQVKEQVFAGIEEIIAALKRGDNVLLYPSGRISRSQIEVIGGNSGAASIVHAVPEARIVLIRIRGLWGSRYSRAKGLPSLLKNISGLLFAVLVNGILFTPRRKVELELIEPEKFPRRADKKEMNRWLEDFYNRAPDRNTEVPLFWWQGSAPIYHDEAQPEFADTDLGKIPASIHTLVMDKLQELAGAGPLHENDSLAGDLGLDSLVLAEFGAWLQQEFGVAADNLEALKTVADCILAAGGIMPTLAGAELKPVSAHWFKPVPEKTLTIPEGATIAELFLRQAKKNPSQVILSDQIRGDKTWRQIVMSIYALLPEIEKMPGKRIGIMIPGSVSAVICWLAVMFSGKEPVMVNWTSGTANMKHSLGVVSATQVITVRALTSRLATQGIELEQVGVEWLYLEDMAGRISAGQKLAALLKSYISWQQLREVEIADSAAILFTSGSETRPKAVPLTHANFLANLRDFAKVLSLSSNDRLLGILPLFHSLGLAGTVILPLCAGLRTVYWPNPTEGAMLARMTGAYGVTALIATPTFLQGMLRAGKPELLQSLRLIFSGAEKCPDHIFAALRQKCPRAVLCEGYGVTECSPVVSVNSLDDPWPGTIGKVLPSMHYVLLDVESGQPVAPGKNGRLLVRGPNVFSGYLGDANNPFVRFDGYSWYDTGDLVYEQNGVLVFAGRLKRFVKLGGEMISLPAIEQVLEAHYPAGDGPVLAVAAAGDEQHPELVLLTTLATDRQEANQALRDAGLSPLHNIRSVQRVAAIPLLGSGKTDYTRITKMVQGT</sequence>
<gene>
    <name evidence="2" type="ORF">CDV28_12019</name>
</gene>
<dbReference type="InterPro" id="IPR036736">
    <property type="entry name" value="ACP-like_sf"/>
</dbReference>
<dbReference type="InterPro" id="IPR009081">
    <property type="entry name" value="PP-bd_ACP"/>
</dbReference>
<proteinExistence type="predicted"/>
<dbReference type="SUPFAM" id="SSF56801">
    <property type="entry name" value="Acetyl-CoA synthetase-like"/>
    <property type="match status" value="1"/>
</dbReference>
<dbReference type="PANTHER" id="PTHR43767">
    <property type="entry name" value="LONG-CHAIN-FATTY-ACID--COA LIGASE"/>
    <property type="match status" value="1"/>
</dbReference>
<dbReference type="SUPFAM" id="SSF47336">
    <property type="entry name" value="ACP-like"/>
    <property type="match status" value="1"/>
</dbReference>
<dbReference type="PROSITE" id="PS50075">
    <property type="entry name" value="CARRIER"/>
    <property type="match status" value="1"/>
</dbReference>
<dbReference type="GO" id="GO:0008922">
    <property type="term" value="F:long-chain fatty acid [acyl-carrier-protein] ligase activity"/>
    <property type="evidence" value="ECO:0007669"/>
    <property type="project" value="UniProtKB-EC"/>
</dbReference>
<dbReference type="InterPro" id="IPR045851">
    <property type="entry name" value="AMP-bd_C_sf"/>
</dbReference>
<dbReference type="InterPro" id="IPR002123">
    <property type="entry name" value="Plipid/glycerol_acylTrfase"/>
</dbReference>
<dbReference type="GO" id="GO:0016746">
    <property type="term" value="F:acyltransferase activity"/>
    <property type="evidence" value="ECO:0007669"/>
    <property type="project" value="InterPro"/>
</dbReference>
<dbReference type="SMART" id="SM00563">
    <property type="entry name" value="PlsC"/>
    <property type="match status" value="1"/>
</dbReference>
<evidence type="ECO:0000313" key="3">
    <source>
        <dbReference type="Proteomes" id="UP000316238"/>
    </source>
</evidence>
<dbReference type="CDD" id="cd07989">
    <property type="entry name" value="LPLAT_AGPAT-like"/>
    <property type="match status" value="1"/>
</dbReference>
<dbReference type="InterPro" id="IPR050237">
    <property type="entry name" value="ATP-dep_AMP-bd_enzyme"/>
</dbReference>
<dbReference type="SUPFAM" id="SSF69593">
    <property type="entry name" value="Glycerol-3-phosphate (1)-acyltransferase"/>
    <property type="match status" value="1"/>
</dbReference>
<protein>
    <submittedName>
        <fullName evidence="2">Long-chain-fatty-acid--[acyl-carrier-protein] ligase</fullName>
        <ecNumber evidence="2">6.2.1.20</ecNumber>
    </submittedName>
</protein>
<feature type="domain" description="Carrier" evidence="1">
    <location>
        <begin position="263"/>
        <end position="342"/>
    </location>
</feature>
<dbReference type="EMBL" id="NQJD01000020">
    <property type="protein sequence ID" value="TAA74664.1"/>
    <property type="molecule type" value="Genomic_DNA"/>
</dbReference>
<dbReference type="Pfam" id="PF00501">
    <property type="entry name" value="AMP-binding"/>
    <property type="match status" value="1"/>
</dbReference>
<dbReference type="Pfam" id="PF00550">
    <property type="entry name" value="PP-binding"/>
    <property type="match status" value="1"/>
</dbReference>
<dbReference type="Gene3D" id="3.40.50.12780">
    <property type="entry name" value="N-terminal domain of ligase-like"/>
    <property type="match status" value="1"/>
</dbReference>
<reference evidence="2" key="1">
    <citation type="submission" date="2017-07" db="EMBL/GenBank/DDBJ databases">
        <title>The cable genome - Insights into the physiology and evolution of filamentous bacteria capable of sulfide oxidation via long distance electron transfer.</title>
        <authorList>
            <person name="Thorup C."/>
            <person name="Bjerg J.T."/>
            <person name="Schreiber L."/>
            <person name="Nielsen L.P."/>
            <person name="Kjeldsen K.U."/>
            <person name="Boesen T."/>
            <person name="Boggild A."/>
            <person name="Meysman F."/>
            <person name="Geelhoed J."/>
            <person name="Schramm A."/>
        </authorList>
    </citation>
    <scope>NUCLEOTIDE SEQUENCE [LARGE SCALE GENOMIC DNA]</scope>
    <source>
        <strain evidence="2">GS</strain>
    </source>
</reference>
<keyword evidence="3" id="KW-1185">Reference proteome</keyword>
<dbReference type="Pfam" id="PF01553">
    <property type="entry name" value="Acyltransferase"/>
    <property type="match status" value="1"/>
</dbReference>
<comment type="caution">
    <text evidence="2">The sequence shown here is derived from an EMBL/GenBank/DDBJ whole genome shotgun (WGS) entry which is preliminary data.</text>
</comment>
<dbReference type="PANTHER" id="PTHR43767:SF1">
    <property type="entry name" value="NONRIBOSOMAL PEPTIDE SYNTHASE PES1 (EUROFUNG)-RELATED"/>
    <property type="match status" value="1"/>
</dbReference>
<evidence type="ECO:0000259" key="1">
    <source>
        <dbReference type="PROSITE" id="PS50075"/>
    </source>
</evidence>
<evidence type="ECO:0000313" key="2">
    <source>
        <dbReference type="EMBL" id="TAA74664.1"/>
    </source>
</evidence>
<organism evidence="2 3">
    <name type="scientific">Candidatus Electronema aureum</name>
    <dbReference type="NCBI Taxonomy" id="2005002"/>
    <lineage>
        <taxon>Bacteria</taxon>
        <taxon>Pseudomonadati</taxon>
        <taxon>Thermodesulfobacteriota</taxon>
        <taxon>Desulfobulbia</taxon>
        <taxon>Desulfobulbales</taxon>
        <taxon>Desulfobulbaceae</taxon>
        <taxon>Candidatus Electronema</taxon>
    </lineage>
</organism>
<accession>A0A521G0V2</accession>
<keyword evidence="2" id="KW-0436">Ligase</keyword>
<dbReference type="InterPro" id="IPR042099">
    <property type="entry name" value="ANL_N_sf"/>
</dbReference>
<dbReference type="Gene3D" id="3.30.300.30">
    <property type="match status" value="1"/>
</dbReference>
<dbReference type="InterPro" id="IPR000873">
    <property type="entry name" value="AMP-dep_synth/lig_dom"/>
</dbReference>
<name>A0A521G0V2_9BACT</name>
<dbReference type="Proteomes" id="UP000316238">
    <property type="component" value="Unassembled WGS sequence"/>
</dbReference>
<dbReference type="EC" id="6.2.1.20" evidence="2"/>